<dbReference type="HOGENOM" id="CLU_1733479_0_0_1"/>
<dbReference type="CTD" id="20204819"/>
<dbReference type="RefSeq" id="XP_009018899.1">
    <property type="nucleotide sequence ID" value="XM_009020651.1"/>
</dbReference>
<dbReference type="PROSITE" id="PS00022">
    <property type="entry name" value="EGF_1"/>
    <property type="match status" value="1"/>
</dbReference>
<evidence type="ECO:0000259" key="3">
    <source>
        <dbReference type="PROSITE" id="PS01186"/>
    </source>
</evidence>
<dbReference type="PROSITE" id="PS51257">
    <property type="entry name" value="PROKAR_LIPOPROTEIN"/>
    <property type="match status" value="1"/>
</dbReference>
<dbReference type="KEGG" id="hro:HELRODRAFT_174105"/>
<accession>T1F7M0</accession>
<reference evidence="5" key="3">
    <citation type="submission" date="2015-06" db="UniProtKB">
        <authorList>
            <consortium name="EnsemblMetazoa"/>
        </authorList>
    </citation>
    <scope>IDENTIFICATION</scope>
</reference>
<dbReference type="InParanoid" id="T1F7M0"/>
<evidence type="ECO:0000259" key="2">
    <source>
        <dbReference type="PROSITE" id="PS00022"/>
    </source>
</evidence>
<organism evidence="5 6">
    <name type="scientific">Helobdella robusta</name>
    <name type="common">Californian leech</name>
    <dbReference type="NCBI Taxonomy" id="6412"/>
    <lineage>
        <taxon>Eukaryota</taxon>
        <taxon>Metazoa</taxon>
        <taxon>Spiralia</taxon>
        <taxon>Lophotrochozoa</taxon>
        <taxon>Annelida</taxon>
        <taxon>Clitellata</taxon>
        <taxon>Hirudinea</taxon>
        <taxon>Rhynchobdellida</taxon>
        <taxon>Glossiphoniidae</taxon>
        <taxon>Helobdella</taxon>
    </lineage>
</organism>
<dbReference type="EMBL" id="AMQM01004810">
    <property type="status" value="NOT_ANNOTATED_CDS"/>
    <property type="molecule type" value="Genomic_DNA"/>
</dbReference>
<dbReference type="Proteomes" id="UP000015101">
    <property type="component" value="Unassembled WGS sequence"/>
</dbReference>
<dbReference type="EnsemblMetazoa" id="HelroT174105">
    <property type="protein sequence ID" value="HelroP174105"/>
    <property type="gene ID" value="HelroG174105"/>
</dbReference>
<keyword evidence="6" id="KW-1185">Reference proteome</keyword>
<evidence type="ECO:0000256" key="1">
    <source>
        <dbReference type="SAM" id="SignalP"/>
    </source>
</evidence>
<keyword evidence="1" id="KW-0732">Signal</keyword>
<reference evidence="4 6" key="2">
    <citation type="journal article" date="2013" name="Nature">
        <title>Insights into bilaterian evolution from three spiralian genomes.</title>
        <authorList>
            <person name="Simakov O."/>
            <person name="Marletaz F."/>
            <person name="Cho S.J."/>
            <person name="Edsinger-Gonzales E."/>
            <person name="Havlak P."/>
            <person name="Hellsten U."/>
            <person name="Kuo D.H."/>
            <person name="Larsson T."/>
            <person name="Lv J."/>
            <person name="Arendt D."/>
            <person name="Savage R."/>
            <person name="Osoegawa K."/>
            <person name="de Jong P."/>
            <person name="Grimwood J."/>
            <person name="Chapman J.A."/>
            <person name="Shapiro H."/>
            <person name="Aerts A."/>
            <person name="Otillar R.P."/>
            <person name="Terry A.Y."/>
            <person name="Boore J.L."/>
            <person name="Grigoriev I.V."/>
            <person name="Lindberg D.R."/>
            <person name="Seaver E.C."/>
            <person name="Weisblat D.A."/>
            <person name="Putnam N.H."/>
            <person name="Rokhsar D.S."/>
        </authorList>
    </citation>
    <scope>NUCLEOTIDE SEQUENCE</scope>
</reference>
<dbReference type="AlphaFoldDB" id="T1F7M0"/>
<name>T1F7M0_HELRO</name>
<proteinExistence type="predicted"/>
<gene>
    <name evidence="5" type="primary">20204819</name>
    <name evidence="4" type="ORF">HELRODRAFT_174105</name>
</gene>
<protein>
    <recommendedName>
        <fullName evidence="2 3">EGF-like domain-containing protein</fullName>
    </recommendedName>
</protein>
<dbReference type="InterPro" id="IPR000742">
    <property type="entry name" value="EGF"/>
</dbReference>
<dbReference type="Gene3D" id="2.10.25.10">
    <property type="entry name" value="Laminin"/>
    <property type="match status" value="1"/>
</dbReference>
<evidence type="ECO:0000313" key="5">
    <source>
        <dbReference type="EnsemblMetazoa" id="HelroP174105"/>
    </source>
</evidence>
<feature type="domain" description="EGF-like" evidence="2 3">
    <location>
        <begin position="63"/>
        <end position="74"/>
    </location>
</feature>
<dbReference type="PROSITE" id="PS01186">
    <property type="entry name" value="EGF_2"/>
    <property type="match status" value="1"/>
</dbReference>
<feature type="signal peptide" evidence="1">
    <location>
        <begin position="1"/>
        <end position="18"/>
    </location>
</feature>
<dbReference type="EMBL" id="KB096676">
    <property type="protein sequence ID" value="ESO03206.1"/>
    <property type="molecule type" value="Genomic_DNA"/>
</dbReference>
<evidence type="ECO:0000313" key="6">
    <source>
        <dbReference type="Proteomes" id="UP000015101"/>
    </source>
</evidence>
<sequence length="151" mass="17023">MINVKFILALLFIGSACSSPYIPPKKTFMDQYVEVFLKHQCNDATAYACSKHGKGFCVVDDICLCSPGYTGKNCDEQRGVDPNFESCKRDEERSPFIRDWMEFNRIHTINVTWPSRTGVCKHFAVRAALRTILPLKGRPVVCPPLPYGICA</sequence>
<reference evidence="6" key="1">
    <citation type="submission" date="2012-12" db="EMBL/GenBank/DDBJ databases">
        <authorList>
            <person name="Hellsten U."/>
            <person name="Grimwood J."/>
            <person name="Chapman J.A."/>
            <person name="Shapiro H."/>
            <person name="Aerts A."/>
            <person name="Otillar R.P."/>
            <person name="Terry A.Y."/>
            <person name="Boore J.L."/>
            <person name="Simakov O."/>
            <person name="Marletaz F."/>
            <person name="Cho S.-J."/>
            <person name="Edsinger-Gonzales E."/>
            <person name="Havlak P."/>
            <person name="Kuo D.-H."/>
            <person name="Larsson T."/>
            <person name="Lv J."/>
            <person name="Arendt D."/>
            <person name="Savage R."/>
            <person name="Osoegawa K."/>
            <person name="de Jong P."/>
            <person name="Lindberg D.R."/>
            <person name="Seaver E.C."/>
            <person name="Weisblat D.A."/>
            <person name="Putnam N.H."/>
            <person name="Grigoriev I.V."/>
            <person name="Rokhsar D.S."/>
        </authorList>
    </citation>
    <scope>NUCLEOTIDE SEQUENCE</scope>
</reference>
<dbReference type="GeneID" id="20204819"/>
<evidence type="ECO:0000313" key="4">
    <source>
        <dbReference type="EMBL" id="ESO03206.1"/>
    </source>
</evidence>
<feature type="chain" id="PRO_5010980353" description="EGF-like domain-containing protein" evidence="1">
    <location>
        <begin position="19"/>
        <end position="151"/>
    </location>
</feature>